<gene>
    <name evidence="3" type="ORF">CJ030_MR1G019345</name>
</gene>
<evidence type="ECO:0000313" key="4">
    <source>
        <dbReference type="Proteomes" id="UP000516437"/>
    </source>
</evidence>
<dbReference type="GO" id="GO:0080043">
    <property type="term" value="F:quercetin 3-O-glucosyltransferase activity"/>
    <property type="evidence" value="ECO:0007669"/>
    <property type="project" value="TreeGrafter"/>
</dbReference>
<dbReference type="FunFam" id="3.40.50.2000:FF:000120">
    <property type="entry name" value="UDP-glycosyltransferase 76C1"/>
    <property type="match status" value="1"/>
</dbReference>
<dbReference type="EMBL" id="RXIC02000019">
    <property type="protein sequence ID" value="KAB1225463.1"/>
    <property type="molecule type" value="Genomic_DNA"/>
</dbReference>
<comment type="similarity">
    <text evidence="1">Belongs to the UDP-glycosyltransferase family.</text>
</comment>
<dbReference type="Proteomes" id="UP000516437">
    <property type="component" value="Chromosome 1"/>
</dbReference>
<dbReference type="CDD" id="cd03784">
    <property type="entry name" value="GT1_Gtf-like"/>
    <property type="match status" value="1"/>
</dbReference>
<dbReference type="SUPFAM" id="SSF53756">
    <property type="entry name" value="UDP-Glycosyltransferase/glycogen phosphorylase"/>
    <property type="match status" value="1"/>
</dbReference>
<dbReference type="AlphaFoldDB" id="A0A6A1WL49"/>
<dbReference type="GO" id="GO:0080044">
    <property type="term" value="F:quercetin 7-O-glucosyltransferase activity"/>
    <property type="evidence" value="ECO:0007669"/>
    <property type="project" value="TreeGrafter"/>
</dbReference>
<name>A0A6A1WL49_9ROSI</name>
<keyword evidence="2 3" id="KW-0808">Transferase</keyword>
<dbReference type="Gene3D" id="3.40.50.2000">
    <property type="entry name" value="Glycogen Phosphorylase B"/>
    <property type="match status" value="2"/>
</dbReference>
<dbReference type="FunFam" id="3.40.50.2000:FF:000040">
    <property type="entry name" value="UDP-glycosyltransferase 76C1"/>
    <property type="match status" value="1"/>
</dbReference>
<dbReference type="OrthoDB" id="5835829at2759"/>
<protein>
    <submittedName>
        <fullName evidence="3">UDP-glycosyltransferase 76E1</fullName>
    </submittedName>
</protein>
<dbReference type="InterPro" id="IPR002213">
    <property type="entry name" value="UDP_glucos_trans"/>
</dbReference>
<reference evidence="3 4" key="1">
    <citation type="journal article" date="2019" name="Plant Biotechnol. J.">
        <title>The red bayberry genome and genetic basis of sex determination.</title>
        <authorList>
            <person name="Jia H.M."/>
            <person name="Jia H.J."/>
            <person name="Cai Q.L."/>
            <person name="Wang Y."/>
            <person name="Zhao H.B."/>
            <person name="Yang W.F."/>
            <person name="Wang G.Y."/>
            <person name="Li Y.H."/>
            <person name="Zhan D.L."/>
            <person name="Shen Y.T."/>
            <person name="Niu Q.F."/>
            <person name="Chang L."/>
            <person name="Qiu J."/>
            <person name="Zhao L."/>
            <person name="Xie H.B."/>
            <person name="Fu W.Y."/>
            <person name="Jin J."/>
            <person name="Li X.W."/>
            <person name="Jiao Y."/>
            <person name="Zhou C.C."/>
            <person name="Tu T."/>
            <person name="Chai C.Y."/>
            <person name="Gao J.L."/>
            <person name="Fan L.J."/>
            <person name="van de Weg E."/>
            <person name="Wang J.Y."/>
            <person name="Gao Z.S."/>
        </authorList>
    </citation>
    <scope>NUCLEOTIDE SEQUENCE [LARGE SCALE GENOMIC DNA]</scope>
    <source>
        <tissue evidence="3">Leaves</tissue>
    </source>
</reference>
<comment type="caution">
    <text evidence="3">The sequence shown here is derived from an EMBL/GenBank/DDBJ whole genome shotgun (WGS) entry which is preliminary data.</text>
</comment>
<evidence type="ECO:0000313" key="3">
    <source>
        <dbReference type="EMBL" id="KAB1225463.1"/>
    </source>
</evidence>
<dbReference type="Pfam" id="PF00201">
    <property type="entry name" value="UDPGT"/>
    <property type="match status" value="1"/>
</dbReference>
<dbReference type="PANTHER" id="PTHR11926:SF1047">
    <property type="entry name" value="UDP-GLUCOSE IRIDOID GLUCOSYLTRANSFERASE-LIKE ISOFORM X1"/>
    <property type="match status" value="1"/>
</dbReference>
<evidence type="ECO:0000256" key="1">
    <source>
        <dbReference type="ARBA" id="ARBA00009995"/>
    </source>
</evidence>
<keyword evidence="4" id="KW-1185">Reference proteome</keyword>
<sequence>MEKQEAKGLGRRLVFVVYPFQGHINPMLELATILNSKGFSITIVHTEYNSPDHSKHPDFSFVSIPEGLSQTILSSGRDFATTFLAFNNNCEAPFQQYMEKLLEVENPQDRVACVVYDGLMHFAQVVADRVKLPGISLRTSAAATLLAFAVFPHPQEQGYISFQDSVCQAQVPELQTLMLKDLLVSMTEKPTTSLLEMRATVTNATKNASAIIVNTMHFLEEQTLKVVQKYFHAPIFTVGPFHKLAPAASTSLLEEDMSCISWLDKQEPKSVIYVSFGSVASMEEKELLEIAFGLANSEQPFLWVVRPGSVCGSEYVELLPKNFWESAGGRCCTVKWAPQKEVLAHDAVGGFWSHCGWNSILESVCEGVPMLCHPFFGDQGLGARYVCRVWKVGLELEGVLERGKIEKAIRTLMATTEGLEIIQRAKALKEKAELCLSEDGSSYNALNELAQHILSF</sequence>
<proteinExistence type="inferred from homology"/>
<dbReference type="PANTHER" id="PTHR11926">
    <property type="entry name" value="GLUCOSYL/GLUCURONOSYL TRANSFERASES"/>
    <property type="match status" value="1"/>
</dbReference>
<organism evidence="3 4">
    <name type="scientific">Morella rubra</name>
    <name type="common">Chinese bayberry</name>
    <dbReference type="NCBI Taxonomy" id="262757"/>
    <lineage>
        <taxon>Eukaryota</taxon>
        <taxon>Viridiplantae</taxon>
        <taxon>Streptophyta</taxon>
        <taxon>Embryophyta</taxon>
        <taxon>Tracheophyta</taxon>
        <taxon>Spermatophyta</taxon>
        <taxon>Magnoliopsida</taxon>
        <taxon>eudicotyledons</taxon>
        <taxon>Gunneridae</taxon>
        <taxon>Pentapetalae</taxon>
        <taxon>rosids</taxon>
        <taxon>fabids</taxon>
        <taxon>Fagales</taxon>
        <taxon>Myricaceae</taxon>
        <taxon>Morella</taxon>
    </lineage>
</organism>
<accession>A0A6A1WL49</accession>
<evidence type="ECO:0000256" key="2">
    <source>
        <dbReference type="ARBA" id="ARBA00022679"/>
    </source>
</evidence>